<evidence type="ECO:0000313" key="2">
    <source>
        <dbReference type="EMBL" id="QCD89919.1"/>
    </source>
</evidence>
<sequence>MELKIADSTFNALDDGGLDADDANDNKGDANDGVDDADGDADGDDANKREWSEVESG</sequence>
<dbReference type="AlphaFoldDB" id="A0A4D6LM97"/>
<feature type="region of interest" description="Disordered" evidence="1">
    <location>
        <begin position="1"/>
        <end position="57"/>
    </location>
</feature>
<feature type="compositionally biased region" description="Basic and acidic residues" evidence="1">
    <location>
        <begin position="45"/>
        <end position="57"/>
    </location>
</feature>
<accession>A0A4D6LM97</accession>
<organism evidence="2 3">
    <name type="scientific">Vigna unguiculata</name>
    <name type="common">Cowpea</name>
    <dbReference type="NCBI Taxonomy" id="3917"/>
    <lineage>
        <taxon>Eukaryota</taxon>
        <taxon>Viridiplantae</taxon>
        <taxon>Streptophyta</taxon>
        <taxon>Embryophyta</taxon>
        <taxon>Tracheophyta</taxon>
        <taxon>Spermatophyta</taxon>
        <taxon>Magnoliopsida</taxon>
        <taxon>eudicotyledons</taxon>
        <taxon>Gunneridae</taxon>
        <taxon>Pentapetalae</taxon>
        <taxon>rosids</taxon>
        <taxon>fabids</taxon>
        <taxon>Fabales</taxon>
        <taxon>Fabaceae</taxon>
        <taxon>Papilionoideae</taxon>
        <taxon>50 kb inversion clade</taxon>
        <taxon>NPAAA clade</taxon>
        <taxon>indigoferoid/millettioid clade</taxon>
        <taxon>Phaseoleae</taxon>
        <taxon>Vigna</taxon>
    </lineage>
</organism>
<keyword evidence="3" id="KW-1185">Reference proteome</keyword>
<reference evidence="2 3" key="1">
    <citation type="submission" date="2019-04" db="EMBL/GenBank/DDBJ databases">
        <title>An improved genome assembly and genetic linkage map for asparagus bean, Vigna unguiculata ssp. sesquipedialis.</title>
        <authorList>
            <person name="Xia Q."/>
            <person name="Zhang R."/>
            <person name="Dong Y."/>
        </authorList>
    </citation>
    <scope>NUCLEOTIDE SEQUENCE [LARGE SCALE GENOMIC DNA]</scope>
    <source>
        <tissue evidence="2">Leaf</tissue>
    </source>
</reference>
<dbReference type="EMBL" id="CP039348">
    <property type="protein sequence ID" value="QCD89919.1"/>
    <property type="molecule type" value="Genomic_DNA"/>
</dbReference>
<protein>
    <submittedName>
        <fullName evidence="2">Uncharacterized protein</fullName>
    </submittedName>
</protein>
<proteinExistence type="predicted"/>
<evidence type="ECO:0000313" key="3">
    <source>
        <dbReference type="Proteomes" id="UP000501690"/>
    </source>
</evidence>
<dbReference type="Proteomes" id="UP000501690">
    <property type="component" value="Linkage Group LG4"/>
</dbReference>
<evidence type="ECO:0000256" key="1">
    <source>
        <dbReference type="SAM" id="MobiDB-lite"/>
    </source>
</evidence>
<feature type="compositionally biased region" description="Acidic residues" evidence="1">
    <location>
        <begin position="32"/>
        <end position="44"/>
    </location>
</feature>
<name>A0A4D6LM97_VIGUN</name>
<gene>
    <name evidence="2" type="ORF">DEO72_LG4g871</name>
</gene>